<comment type="similarity">
    <text evidence="2">Belongs to the tumor necrosis factor family.</text>
</comment>
<evidence type="ECO:0000313" key="10">
    <source>
        <dbReference type="Proteomes" id="UP001239994"/>
    </source>
</evidence>
<reference evidence="9" key="1">
    <citation type="submission" date="2023-03" db="EMBL/GenBank/DDBJ databases">
        <title>Electrophorus voltai genome.</title>
        <authorList>
            <person name="Bian C."/>
        </authorList>
    </citation>
    <scope>NUCLEOTIDE SEQUENCE</scope>
    <source>
        <strain evidence="9">CB-2022</strain>
        <tissue evidence="9">Muscle</tissue>
    </source>
</reference>
<dbReference type="GO" id="GO:0005125">
    <property type="term" value="F:cytokine activity"/>
    <property type="evidence" value="ECO:0007669"/>
    <property type="project" value="UniProtKB-KW"/>
</dbReference>
<comment type="caution">
    <text evidence="9">The sequence shown here is derived from an EMBL/GenBank/DDBJ whole genome shotgun (WGS) entry which is preliminary data.</text>
</comment>
<dbReference type="GO" id="GO:0006955">
    <property type="term" value="P:immune response"/>
    <property type="evidence" value="ECO:0007669"/>
    <property type="project" value="InterPro"/>
</dbReference>
<dbReference type="InterPro" id="IPR006052">
    <property type="entry name" value="TNF_dom"/>
</dbReference>
<evidence type="ECO:0000256" key="6">
    <source>
        <dbReference type="ARBA" id="ARBA00023180"/>
    </source>
</evidence>
<keyword evidence="4" id="KW-0964">Secreted</keyword>
<evidence type="ECO:0000259" key="8">
    <source>
        <dbReference type="PROSITE" id="PS50049"/>
    </source>
</evidence>
<sequence length="394" mass="43707">MSAEGASRCRAERRRLSWALTVLTLAAITSSSLSALSLYRALALQAEVEVLRTEVNRRREAQGGVAGGGVGEPQRAAEEDREDAEVRCACGSEAARPRRARYVCNARALPFRRRRSAARPLERLLSGFFRGPSRPQTPWWARSAAPPEDRSEPSLKKRSLGREPAQTGKRFVTPPPPTPHPPGRPAARAGSLQILFQPCLQMMADSRRKPYQKGNGKELLIPALLRLKSADTRTGPSRRRAEVCLIFICRCACARPPEFALDVHVAVPWQTGLKRGTALEGDQDDILVREEGYYFIYSQVEHYDQPEVFYKDPKYAMGHIVLRTKQNVVGDESQHVVLFRCVQSMNAKVPYNTCFTGGIVKLESGDRVELLIPRSTANISLDGDSTFLGAVKLA</sequence>
<dbReference type="InterPro" id="IPR008983">
    <property type="entry name" value="Tumour_necrosis_fac-like_dom"/>
</dbReference>
<dbReference type="GO" id="GO:0016020">
    <property type="term" value="C:membrane"/>
    <property type="evidence" value="ECO:0007669"/>
    <property type="project" value="InterPro"/>
</dbReference>
<feature type="domain" description="THD" evidence="8">
    <location>
        <begin position="222"/>
        <end position="393"/>
    </location>
</feature>
<evidence type="ECO:0000256" key="5">
    <source>
        <dbReference type="ARBA" id="ARBA00023157"/>
    </source>
</evidence>
<gene>
    <name evidence="9" type="ORF">P4O66_007947</name>
</gene>
<dbReference type="PANTHER" id="PTHR15151:SF24">
    <property type="entry name" value="A PROLIFERATION-INDUCING LIGAND-LIKE PROTEIN-RELATED"/>
    <property type="match status" value="1"/>
</dbReference>
<organism evidence="9 10">
    <name type="scientific">Electrophorus voltai</name>
    <dbReference type="NCBI Taxonomy" id="2609070"/>
    <lineage>
        <taxon>Eukaryota</taxon>
        <taxon>Metazoa</taxon>
        <taxon>Chordata</taxon>
        <taxon>Craniata</taxon>
        <taxon>Vertebrata</taxon>
        <taxon>Euteleostomi</taxon>
        <taxon>Actinopterygii</taxon>
        <taxon>Neopterygii</taxon>
        <taxon>Teleostei</taxon>
        <taxon>Ostariophysi</taxon>
        <taxon>Gymnotiformes</taxon>
        <taxon>Gymnotoidei</taxon>
        <taxon>Gymnotidae</taxon>
        <taxon>Electrophorus</taxon>
    </lineage>
</organism>
<dbReference type="Pfam" id="PF00229">
    <property type="entry name" value="TNF"/>
    <property type="match status" value="1"/>
</dbReference>
<evidence type="ECO:0000256" key="3">
    <source>
        <dbReference type="ARBA" id="ARBA00022514"/>
    </source>
</evidence>
<accession>A0AAD8ZG30</accession>
<keyword evidence="6" id="KW-0325">Glycoprotein</keyword>
<dbReference type="AlphaFoldDB" id="A0AAD8ZG30"/>
<keyword evidence="10" id="KW-1185">Reference proteome</keyword>
<dbReference type="GO" id="GO:0030890">
    <property type="term" value="P:positive regulation of B cell proliferation"/>
    <property type="evidence" value="ECO:0007669"/>
    <property type="project" value="TreeGrafter"/>
</dbReference>
<dbReference type="GO" id="GO:0005164">
    <property type="term" value="F:tumor necrosis factor receptor binding"/>
    <property type="evidence" value="ECO:0007669"/>
    <property type="project" value="InterPro"/>
</dbReference>
<evidence type="ECO:0000256" key="2">
    <source>
        <dbReference type="ARBA" id="ARBA00008670"/>
    </source>
</evidence>
<protein>
    <recommendedName>
        <fullName evidence="8">THD domain-containing protein</fullName>
    </recommendedName>
</protein>
<evidence type="ECO:0000256" key="4">
    <source>
        <dbReference type="ARBA" id="ARBA00022525"/>
    </source>
</evidence>
<dbReference type="PANTHER" id="PTHR15151">
    <property type="entry name" value="PROTEIN EIGER"/>
    <property type="match status" value="1"/>
</dbReference>
<name>A0AAD8ZG30_9TELE</name>
<dbReference type="InterPro" id="IPR051748">
    <property type="entry name" value="TNF_Ligand_Superfamily"/>
</dbReference>
<evidence type="ECO:0000313" key="9">
    <source>
        <dbReference type="EMBL" id="KAK1797829.1"/>
    </source>
</evidence>
<dbReference type="GO" id="GO:0005615">
    <property type="term" value="C:extracellular space"/>
    <property type="evidence" value="ECO:0007669"/>
    <property type="project" value="UniProtKB-KW"/>
</dbReference>
<dbReference type="EMBL" id="JAROKS010000013">
    <property type="protein sequence ID" value="KAK1797829.1"/>
    <property type="molecule type" value="Genomic_DNA"/>
</dbReference>
<feature type="region of interest" description="Disordered" evidence="7">
    <location>
        <begin position="135"/>
        <end position="188"/>
    </location>
</feature>
<dbReference type="SUPFAM" id="SSF49842">
    <property type="entry name" value="TNF-like"/>
    <property type="match status" value="1"/>
</dbReference>
<keyword evidence="5" id="KW-1015">Disulfide bond</keyword>
<evidence type="ECO:0000256" key="7">
    <source>
        <dbReference type="SAM" id="MobiDB-lite"/>
    </source>
</evidence>
<keyword evidence="3" id="KW-0202">Cytokine</keyword>
<dbReference type="Proteomes" id="UP001239994">
    <property type="component" value="Unassembled WGS sequence"/>
</dbReference>
<dbReference type="Gene3D" id="2.60.120.40">
    <property type="match status" value="1"/>
</dbReference>
<feature type="compositionally biased region" description="Pro residues" evidence="7">
    <location>
        <begin position="173"/>
        <end position="184"/>
    </location>
</feature>
<proteinExistence type="inferred from homology"/>
<dbReference type="PROSITE" id="PS50049">
    <property type="entry name" value="THD_2"/>
    <property type="match status" value="1"/>
</dbReference>
<evidence type="ECO:0000256" key="1">
    <source>
        <dbReference type="ARBA" id="ARBA00004613"/>
    </source>
</evidence>
<comment type="subcellular location">
    <subcellularLocation>
        <location evidence="1">Secreted</location>
    </subcellularLocation>
</comment>